<gene>
    <name evidence="3" type="primary">LOC105223337</name>
</gene>
<feature type="compositionally biased region" description="Basic and acidic residues" evidence="1">
    <location>
        <begin position="245"/>
        <end position="270"/>
    </location>
</feature>
<feature type="region of interest" description="Disordered" evidence="1">
    <location>
        <begin position="70"/>
        <end position="122"/>
    </location>
</feature>
<feature type="region of interest" description="Disordered" evidence="1">
    <location>
        <begin position="245"/>
        <end position="309"/>
    </location>
</feature>
<evidence type="ECO:0000313" key="3">
    <source>
        <dbReference type="RefSeq" id="XP_011199351.2"/>
    </source>
</evidence>
<dbReference type="InParanoid" id="A0A6I9UXJ9"/>
<keyword evidence="2" id="KW-1185">Reference proteome</keyword>
<dbReference type="GeneID" id="105223337"/>
<dbReference type="RefSeq" id="XP_011199351.2">
    <property type="nucleotide sequence ID" value="XM_011201049.3"/>
</dbReference>
<organism evidence="2 3">
    <name type="scientific">Bactrocera dorsalis</name>
    <name type="common">Oriental fruit fly</name>
    <name type="synonym">Dacus dorsalis</name>
    <dbReference type="NCBI Taxonomy" id="27457"/>
    <lineage>
        <taxon>Eukaryota</taxon>
        <taxon>Metazoa</taxon>
        <taxon>Ecdysozoa</taxon>
        <taxon>Arthropoda</taxon>
        <taxon>Hexapoda</taxon>
        <taxon>Insecta</taxon>
        <taxon>Pterygota</taxon>
        <taxon>Neoptera</taxon>
        <taxon>Endopterygota</taxon>
        <taxon>Diptera</taxon>
        <taxon>Brachycera</taxon>
        <taxon>Muscomorpha</taxon>
        <taxon>Tephritoidea</taxon>
        <taxon>Tephritidae</taxon>
        <taxon>Bactrocera</taxon>
        <taxon>Bactrocera</taxon>
    </lineage>
</organism>
<reference evidence="2" key="1">
    <citation type="submission" date="2025-05" db="UniProtKB">
        <authorList>
            <consortium name="RefSeq"/>
        </authorList>
    </citation>
    <scope>NUCLEOTIDE SEQUENCE [LARGE SCALE GENOMIC DNA]</scope>
</reference>
<reference evidence="3" key="2">
    <citation type="submission" date="2025-08" db="UniProtKB">
        <authorList>
            <consortium name="RefSeq"/>
        </authorList>
    </citation>
    <scope>IDENTIFICATION</scope>
    <source>
        <tissue evidence="3">Adult</tissue>
    </source>
</reference>
<evidence type="ECO:0000313" key="2">
    <source>
        <dbReference type="Proteomes" id="UP001652620"/>
    </source>
</evidence>
<feature type="compositionally biased region" description="Basic residues" evidence="1">
    <location>
        <begin position="807"/>
        <end position="828"/>
    </location>
</feature>
<feature type="compositionally biased region" description="Acidic residues" evidence="1">
    <location>
        <begin position="428"/>
        <end position="452"/>
    </location>
</feature>
<dbReference type="Proteomes" id="UP001652620">
    <property type="component" value="Chromosome 2"/>
</dbReference>
<feature type="compositionally biased region" description="Basic and acidic residues" evidence="1">
    <location>
        <begin position="696"/>
        <end position="730"/>
    </location>
</feature>
<feature type="compositionally biased region" description="Basic and acidic residues" evidence="1">
    <location>
        <begin position="531"/>
        <end position="541"/>
    </location>
</feature>
<feature type="compositionally biased region" description="Low complexity" evidence="1">
    <location>
        <begin position="865"/>
        <end position="877"/>
    </location>
</feature>
<dbReference type="Pfam" id="PF15996">
    <property type="entry name" value="PNISR"/>
    <property type="match status" value="1"/>
</dbReference>
<sequence>MYSAGDSSGDGLSGLNQFAGMSGSIDWAAMAQQWIQMHDTSNFISMPDAPPPPNISNTLNEVKMTTTTTTTAIKKSFDEKGEADMDMDEDEESARCGDTPPSPAPSTQLGKNRDHPVMQPQSPWFMQQPNIVVGPPVAENIPGIGNTTTPIIPSAPQWNATVWPPRINLPPPVPPTMLNVPLNSPMPNPTAHIPSLLKMNVPNPNIVRMISANTGEQNPTQSVVDAKKRKMLPAWIREGLEKMEREKQKQLEREQNKQHEDPEGTDDTKYTEFVGTTDDATHTVNMKYKQSAERENDRSGCEDEGELEDLDGVAITDDTLVLLQNPTPNDDDGSGNSGAEYETDNENSSEQLNYKGKRSYEDRLADLMIVVRTTLTELLLDVTNQEIANLAQEAVNAHKAKASSAQVIRKSALSSITGKLGLAAYDDSTGDESSDSEDGASADNDPNNDSEEELKASIRAKRRAFAKITEDIEESIAASAAREEQKLKYYTSLEKQKDDDKPYKKEITVGDIERNEENSTSTATSSTVSKSYDRDFGETTETKLQNSNGKRQKDRNSRKERTTRFSDNKDSKSAAAVAATYMSKVHGVNANLSGNPNGSTIFPVVSTTNATSVLAAGSTSASSIAMAPESTHIAYNVASKLVDDSNSGSVTALNKNLLNAAEAAYDKVTKGHRASSSRSSASRTERERSHRSRHYDHRDRESDRYRERGSERERKRNREHESTRDKDRDKEHHHHKNKREDHTSDEDDGKEESQTSSSDTDTSSTSSSTSSSSSSQQSSHYSRTSTSSKKRREHEYDRRKNRDERSHRRTRSGRCRSRSRQRSHHHSQRGSSYRHSSAEDDNGRRSHHSSSRHGSSRKHSRSRSRSTYSSSSHWRRH</sequence>
<dbReference type="FunCoup" id="A0A6I9UXJ9">
    <property type="interactions" value="8"/>
</dbReference>
<dbReference type="KEGG" id="bdr:105223337"/>
<accession>A0A6I9UXJ9</accession>
<dbReference type="PANTHER" id="PTHR31518">
    <property type="entry name" value="ARGININE/SERINE-RICH PROTEIN PNISR"/>
    <property type="match status" value="1"/>
</dbReference>
<proteinExistence type="predicted"/>
<name>A0A6I9UXJ9_BACDO</name>
<feature type="region of interest" description="Disordered" evidence="1">
    <location>
        <begin position="426"/>
        <end position="454"/>
    </location>
</feature>
<dbReference type="InterPro" id="IPR031937">
    <property type="entry name" value="PNISR"/>
</dbReference>
<feature type="compositionally biased region" description="Basic and acidic residues" evidence="1">
    <location>
        <begin position="290"/>
        <end position="301"/>
    </location>
</feature>
<feature type="compositionally biased region" description="Basic residues" evidence="1">
    <location>
        <begin position="845"/>
        <end position="864"/>
    </location>
</feature>
<feature type="compositionally biased region" description="Low complexity" evidence="1">
    <location>
        <begin position="754"/>
        <end position="787"/>
    </location>
</feature>
<feature type="compositionally biased region" description="Low complexity" evidence="1">
    <location>
        <begin position="519"/>
        <end position="530"/>
    </location>
</feature>
<feature type="compositionally biased region" description="Basic and acidic residues" evidence="1">
    <location>
        <begin position="793"/>
        <end position="806"/>
    </location>
</feature>
<feature type="compositionally biased region" description="Basic and acidic residues" evidence="1">
    <location>
        <begin position="554"/>
        <end position="572"/>
    </location>
</feature>
<feature type="region of interest" description="Disordered" evidence="1">
    <location>
        <begin position="323"/>
        <end position="353"/>
    </location>
</feature>
<dbReference type="OrthoDB" id="10065820at2759"/>
<feature type="compositionally biased region" description="Basic and acidic residues" evidence="1">
    <location>
        <begin position="495"/>
        <end position="517"/>
    </location>
</feature>
<feature type="region of interest" description="Disordered" evidence="1">
    <location>
        <begin position="667"/>
        <end position="877"/>
    </location>
</feature>
<dbReference type="AlphaFoldDB" id="A0A6I9UXJ9"/>
<feature type="region of interest" description="Disordered" evidence="1">
    <location>
        <begin position="495"/>
        <end position="573"/>
    </location>
</feature>
<evidence type="ECO:0000256" key="1">
    <source>
        <dbReference type="SAM" id="MobiDB-lite"/>
    </source>
</evidence>
<protein>
    <submittedName>
        <fullName evidence="3">Arginine/serine-rich protein PNISR</fullName>
    </submittedName>
</protein>